<keyword evidence="2" id="KW-1185">Reference proteome</keyword>
<gene>
    <name evidence="1" type="ORF">GCM10008933_25440</name>
</gene>
<evidence type="ECO:0000313" key="2">
    <source>
        <dbReference type="Proteomes" id="UP001500340"/>
    </source>
</evidence>
<protein>
    <submittedName>
        <fullName evidence="1">rRNA adenine N-6-methyltransferase family protein</fullName>
    </submittedName>
</protein>
<dbReference type="CDD" id="cd02440">
    <property type="entry name" value="AdoMet_MTases"/>
    <property type="match status" value="1"/>
</dbReference>
<organism evidence="1 2">
    <name type="scientific">Paenibacillus motobuensis</name>
    <dbReference type="NCBI Taxonomy" id="295324"/>
    <lineage>
        <taxon>Bacteria</taxon>
        <taxon>Bacillati</taxon>
        <taxon>Bacillota</taxon>
        <taxon>Bacilli</taxon>
        <taxon>Bacillales</taxon>
        <taxon>Paenibacillaceae</taxon>
        <taxon>Paenibacillus</taxon>
    </lineage>
</organism>
<dbReference type="SUPFAM" id="SSF53335">
    <property type="entry name" value="S-adenosyl-L-methionine-dependent methyltransferases"/>
    <property type="match status" value="1"/>
</dbReference>
<comment type="caution">
    <text evidence="1">The sequence shown here is derived from an EMBL/GenBank/DDBJ whole genome shotgun (WGS) entry which is preliminary data.</text>
</comment>
<proteinExistence type="predicted"/>
<name>A0ABP3I7U1_9BACL</name>
<evidence type="ECO:0000313" key="1">
    <source>
        <dbReference type="EMBL" id="GAA0393531.1"/>
    </source>
</evidence>
<dbReference type="InterPro" id="IPR029063">
    <property type="entry name" value="SAM-dependent_MTases_sf"/>
</dbReference>
<dbReference type="Gene3D" id="3.40.50.150">
    <property type="entry name" value="Vaccinia Virus protein VP39"/>
    <property type="match status" value="1"/>
</dbReference>
<dbReference type="EMBL" id="BAAACX010000009">
    <property type="protein sequence ID" value="GAA0393531.1"/>
    <property type="molecule type" value="Genomic_DNA"/>
</dbReference>
<dbReference type="Proteomes" id="UP001500340">
    <property type="component" value="Unassembled WGS sequence"/>
</dbReference>
<reference evidence="2" key="1">
    <citation type="journal article" date="2019" name="Int. J. Syst. Evol. Microbiol.">
        <title>The Global Catalogue of Microorganisms (GCM) 10K type strain sequencing project: providing services to taxonomists for standard genome sequencing and annotation.</title>
        <authorList>
            <consortium name="The Broad Institute Genomics Platform"/>
            <consortium name="The Broad Institute Genome Sequencing Center for Infectious Disease"/>
            <person name="Wu L."/>
            <person name="Ma J."/>
        </authorList>
    </citation>
    <scope>NUCLEOTIDE SEQUENCE [LARGE SCALE GENOMIC DNA]</scope>
    <source>
        <strain evidence="2">JCM 12774</strain>
    </source>
</reference>
<accession>A0ABP3I7U1</accession>
<sequence length="205" mass="23238">MMMKNGEGETLMTSSVSELIQEKALFFYKFLRSPRQVGSVTPSSKILAKAMVGSVSWDEVNSVAELGAGTGAITKYIQTAANADTRVLLFEKDPALYRELRFQYAQYGCYRDACRLQYVMGQEKLEQLDCVISGLPFFNFSQTVRNHLLDEIIASLKDGGLFIAFQYSRQMKKQLAERFDIDEIKFVPLNVPPAFVYVCRKRGTH</sequence>